<keyword evidence="3" id="KW-1185">Reference proteome</keyword>
<accession>A0ABM0JMF2</accession>
<dbReference type="PROSITE" id="PS50082">
    <property type="entry name" value="WD_REPEATS_2"/>
    <property type="match status" value="3"/>
</dbReference>
<dbReference type="PANTHER" id="PTHR46202">
    <property type="entry name" value="DNA EXCISION REPAIR PROTEIN ERCC-8"/>
    <property type="match status" value="1"/>
</dbReference>
<dbReference type="Pfam" id="PF00400">
    <property type="entry name" value="WD40"/>
    <property type="match status" value="5"/>
</dbReference>
<sequence length="436" mass="48267">MISLPKYLAGQSAGLVSPLLFQHKIFSYYTERVELSRLKDVQPVHSSAVNDLDIDVTEHRYLLSGSADGSIAIHDLEKVTDEPHVNGVLDAKTYKLVCSVSSGNRSAHRASIETVQWFPLDTGIFTSSGTDRTLKVWDANRLKPAEEYSFNGVVHCHQMSQIASKHNLVAVGTDSSVVKLVDPRAGSATHSLRGHKEGAVRAVCWSNRDEFQLATGGIDNFAILWDVRTAKGFLMKLQNHGKKRSGYSRDTTHDGSVNGLHYIANGHTLATVGTDQKLFVWDTYTGKKLPARYPPISHIKKRSVKFCVTSAGSENFAFVPTGSSITTFNIDTVGKARHLYGHYNSVNCCVYHEQGCQLLSGGNDHKILAWTIRGDRDYGEHVSEQRHLVQKSLRTSHSVNEEVQETPVSEAVLQTLDTWSDDEEEEEEEGNNSSGR</sequence>
<dbReference type="SUPFAM" id="SSF50978">
    <property type="entry name" value="WD40 repeat-like"/>
    <property type="match status" value="1"/>
</dbReference>
<keyword evidence="1" id="KW-0853">WD repeat</keyword>
<feature type="repeat" description="WD" evidence="1">
    <location>
        <begin position="250"/>
        <end position="291"/>
    </location>
</feature>
<organism evidence="3 4">
    <name type="scientific">Aplysia californica</name>
    <name type="common">California sea hare</name>
    <dbReference type="NCBI Taxonomy" id="6500"/>
    <lineage>
        <taxon>Eukaryota</taxon>
        <taxon>Metazoa</taxon>
        <taxon>Spiralia</taxon>
        <taxon>Lophotrochozoa</taxon>
        <taxon>Mollusca</taxon>
        <taxon>Gastropoda</taxon>
        <taxon>Heterobranchia</taxon>
        <taxon>Euthyneura</taxon>
        <taxon>Tectipleura</taxon>
        <taxon>Aplysiida</taxon>
        <taxon>Aplysioidea</taxon>
        <taxon>Aplysiidae</taxon>
        <taxon>Aplysia</taxon>
    </lineage>
</organism>
<evidence type="ECO:0000256" key="1">
    <source>
        <dbReference type="PROSITE-ProRule" id="PRU00221"/>
    </source>
</evidence>
<dbReference type="Gene3D" id="2.130.10.10">
    <property type="entry name" value="YVTN repeat-like/Quinoprotein amine dehydrogenase"/>
    <property type="match status" value="1"/>
</dbReference>
<gene>
    <name evidence="4" type="primary">LOC101859098</name>
</gene>
<dbReference type="InterPro" id="IPR015943">
    <property type="entry name" value="WD40/YVTN_repeat-like_dom_sf"/>
</dbReference>
<dbReference type="InterPro" id="IPR042238">
    <property type="entry name" value="Rad28/ERCC8/Ckn1/ATCSA-1"/>
</dbReference>
<dbReference type="PROSITE" id="PS50294">
    <property type="entry name" value="WD_REPEATS_REGION"/>
    <property type="match status" value="2"/>
</dbReference>
<feature type="repeat" description="WD" evidence="1">
    <location>
        <begin position="105"/>
        <end position="147"/>
    </location>
</feature>
<evidence type="ECO:0000313" key="3">
    <source>
        <dbReference type="Proteomes" id="UP000694888"/>
    </source>
</evidence>
<dbReference type="PANTHER" id="PTHR46202:SF1">
    <property type="entry name" value="DNA EXCISION REPAIR PROTEIN ERCC-8"/>
    <property type="match status" value="1"/>
</dbReference>
<evidence type="ECO:0000256" key="2">
    <source>
        <dbReference type="SAM" id="MobiDB-lite"/>
    </source>
</evidence>
<name>A0ABM0JMF2_APLCA</name>
<feature type="region of interest" description="Disordered" evidence="2">
    <location>
        <begin position="393"/>
        <end position="436"/>
    </location>
</feature>
<evidence type="ECO:0000313" key="4">
    <source>
        <dbReference type="RefSeq" id="XP_005097119.1"/>
    </source>
</evidence>
<feature type="repeat" description="WD" evidence="1">
    <location>
        <begin position="339"/>
        <end position="373"/>
    </location>
</feature>
<dbReference type="RefSeq" id="XP_005097119.1">
    <property type="nucleotide sequence ID" value="XM_005097062.3"/>
</dbReference>
<feature type="compositionally biased region" description="Acidic residues" evidence="2">
    <location>
        <begin position="419"/>
        <end position="430"/>
    </location>
</feature>
<protein>
    <submittedName>
        <fullName evidence="4">DNA excision repair protein ERCC-8</fullName>
    </submittedName>
</protein>
<reference evidence="4" key="1">
    <citation type="submission" date="2025-08" db="UniProtKB">
        <authorList>
            <consortium name="RefSeq"/>
        </authorList>
    </citation>
    <scope>IDENTIFICATION</scope>
</reference>
<proteinExistence type="predicted"/>
<dbReference type="InterPro" id="IPR001680">
    <property type="entry name" value="WD40_rpt"/>
</dbReference>
<dbReference type="GeneID" id="101859098"/>
<dbReference type="SMART" id="SM00320">
    <property type="entry name" value="WD40"/>
    <property type="match status" value="5"/>
</dbReference>
<dbReference type="InterPro" id="IPR036322">
    <property type="entry name" value="WD40_repeat_dom_sf"/>
</dbReference>
<dbReference type="Proteomes" id="UP000694888">
    <property type="component" value="Unplaced"/>
</dbReference>